<reference evidence="2" key="1">
    <citation type="journal article" date="2020" name="mSystems">
        <title>Genome- and Community-Level Interaction Insights into Carbon Utilization and Element Cycling Functions of Hydrothermarchaeota in Hydrothermal Sediment.</title>
        <authorList>
            <person name="Zhou Z."/>
            <person name="Liu Y."/>
            <person name="Xu W."/>
            <person name="Pan J."/>
            <person name="Luo Z.H."/>
            <person name="Li M."/>
        </authorList>
    </citation>
    <scope>NUCLEOTIDE SEQUENCE [LARGE SCALE GENOMIC DNA]</scope>
    <source>
        <strain evidence="2">HyVt-458</strain>
    </source>
</reference>
<evidence type="ECO:0000256" key="1">
    <source>
        <dbReference type="ARBA" id="ARBA00044755"/>
    </source>
</evidence>
<comment type="caution">
    <text evidence="2">The sequence shown here is derived from an EMBL/GenBank/DDBJ whole genome shotgun (WGS) entry which is preliminary data.</text>
</comment>
<gene>
    <name evidence="2" type="ORF">ENJ12_13010</name>
</gene>
<sequence>MMARVKKLKLPPIVTVIGADTTVSGNVKFTSGMHVDGLVKGNVTGVPDTNSSLVVSTSGRVEGDVKVDNLILDGIIIGDVFACNRVELASGAQVTGNLHYQLLEMAMGAQVNGQLIHTDDMSEKCAARGKTDQEPPETA</sequence>
<organism evidence="2">
    <name type="scientific">Thiolapillus brandeum</name>
    <dbReference type="NCBI Taxonomy" id="1076588"/>
    <lineage>
        <taxon>Bacteria</taxon>
        <taxon>Pseudomonadati</taxon>
        <taxon>Pseudomonadota</taxon>
        <taxon>Gammaproteobacteria</taxon>
        <taxon>Chromatiales</taxon>
        <taxon>Sedimenticolaceae</taxon>
        <taxon>Thiolapillus</taxon>
    </lineage>
</organism>
<proteinExistence type="inferred from homology"/>
<dbReference type="PANTHER" id="PTHR35024">
    <property type="entry name" value="HYPOTHETICAL CYTOSOLIC PROTEIN"/>
    <property type="match status" value="1"/>
</dbReference>
<dbReference type="AlphaFoldDB" id="A0A831S0V0"/>
<dbReference type="InterPro" id="IPR007607">
    <property type="entry name" value="BacA/B"/>
</dbReference>
<name>A0A831S0V0_9GAMM</name>
<dbReference type="Pfam" id="PF04519">
    <property type="entry name" value="Bactofilin"/>
    <property type="match status" value="1"/>
</dbReference>
<dbReference type="Proteomes" id="UP000886339">
    <property type="component" value="Unassembled WGS sequence"/>
</dbReference>
<evidence type="ECO:0000313" key="2">
    <source>
        <dbReference type="EMBL" id="HEC07768.1"/>
    </source>
</evidence>
<accession>A0A831S0V0</accession>
<protein>
    <submittedName>
        <fullName evidence="2">Polymer-forming cytoskeletal protein</fullName>
    </submittedName>
</protein>
<dbReference type="PANTHER" id="PTHR35024:SF4">
    <property type="entry name" value="POLYMER-FORMING CYTOSKELETAL PROTEIN"/>
    <property type="match status" value="1"/>
</dbReference>
<dbReference type="EMBL" id="DRLF01000452">
    <property type="protein sequence ID" value="HEC07768.1"/>
    <property type="molecule type" value="Genomic_DNA"/>
</dbReference>
<comment type="similarity">
    <text evidence="1">Belongs to the bactofilin family.</text>
</comment>